<feature type="domain" description="Cyclin-like" evidence="8">
    <location>
        <begin position="208"/>
        <end position="289"/>
    </location>
</feature>
<evidence type="ECO:0000313" key="9">
    <source>
        <dbReference type="EMBL" id="KYH27104.1"/>
    </source>
</evidence>
<dbReference type="Gene3D" id="1.10.472.170">
    <property type="match status" value="1"/>
</dbReference>
<dbReference type="Gene3D" id="1.10.472.10">
    <property type="entry name" value="Cyclin-like"/>
    <property type="match status" value="1"/>
</dbReference>
<dbReference type="SMART" id="SM00385">
    <property type="entry name" value="CYCLIN"/>
    <property type="match status" value="2"/>
</dbReference>
<accession>A0A151AHL0</accession>
<evidence type="ECO:0000313" key="10">
    <source>
        <dbReference type="Proteomes" id="UP000075321"/>
    </source>
</evidence>
<evidence type="ECO:0000256" key="3">
    <source>
        <dbReference type="ARBA" id="ARBA00022771"/>
    </source>
</evidence>
<keyword evidence="5" id="KW-0805">Transcription regulation</keyword>
<comment type="similarity">
    <text evidence="1">Belongs to the TFIIB family.</text>
</comment>
<name>A0A151AHL0_9EURY</name>
<reference evidence="9 10" key="1">
    <citation type="submission" date="2016-02" db="EMBL/GenBank/DDBJ databases">
        <title>Genome sequence of Halalkalicoccus paucihalophilus DSM 24557.</title>
        <authorList>
            <person name="Poehlein A."/>
            <person name="Daniel R."/>
        </authorList>
    </citation>
    <scope>NUCLEOTIDE SEQUENCE [LARGE SCALE GENOMIC DNA]</scope>
    <source>
        <strain evidence="9 10">DSM 24557</strain>
    </source>
</reference>
<dbReference type="EMBL" id="LTAZ01000003">
    <property type="protein sequence ID" value="KYH27104.1"/>
    <property type="molecule type" value="Genomic_DNA"/>
</dbReference>
<dbReference type="Pfam" id="PF08271">
    <property type="entry name" value="Zn_Ribbon_TF"/>
    <property type="match status" value="1"/>
</dbReference>
<feature type="region of interest" description="Disordered" evidence="7">
    <location>
        <begin position="39"/>
        <end position="65"/>
    </location>
</feature>
<evidence type="ECO:0000256" key="1">
    <source>
        <dbReference type="ARBA" id="ARBA00010857"/>
    </source>
</evidence>
<dbReference type="InterPro" id="IPR013137">
    <property type="entry name" value="Znf_TFIIB"/>
</dbReference>
<dbReference type="PRINTS" id="PR00685">
    <property type="entry name" value="TIFACTORIIB"/>
</dbReference>
<comment type="caution">
    <text evidence="9">The sequence shown here is derived from an EMBL/GenBank/DDBJ whole genome shotgun (WGS) entry which is preliminary data.</text>
</comment>
<dbReference type="AlphaFoldDB" id="A0A151AHL0"/>
<dbReference type="PANTHER" id="PTHR11618:SF13">
    <property type="entry name" value="TRANSCRIPTION INITIATION FACTOR IIB"/>
    <property type="match status" value="1"/>
</dbReference>
<keyword evidence="3" id="KW-0479">Metal-binding</keyword>
<feature type="domain" description="Cyclin-like" evidence="8">
    <location>
        <begin position="114"/>
        <end position="195"/>
    </location>
</feature>
<dbReference type="InterPro" id="IPR000812">
    <property type="entry name" value="TFIIB"/>
</dbReference>
<gene>
    <name evidence="9" type="primary">tfb_2</name>
    <name evidence="9" type="ORF">HAPAU_09940</name>
</gene>
<proteinExistence type="inferred from homology"/>
<dbReference type="InterPro" id="IPR013763">
    <property type="entry name" value="Cyclin-like_dom"/>
</dbReference>
<dbReference type="InterPro" id="IPR013150">
    <property type="entry name" value="TFIIB_cyclin"/>
</dbReference>
<keyword evidence="9" id="KW-0396">Initiation factor</keyword>
<keyword evidence="2" id="KW-0677">Repeat</keyword>
<evidence type="ECO:0000256" key="6">
    <source>
        <dbReference type="ARBA" id="ARBA00023163"/>
    </source>
</evidence>
<dbReference type="PANTHER" id="PTHR11618">
    <property type="entry name" value="TRANSCRIPTION INITIATION FACTOR IIB-RELATED"/>
    <property type="match status" value="1"/>
</dbReference>
<keyword evidence="3" id="KW-0863">Zinc-finger</keyword>
<keyword evidence="6" id="KW-0804">Transcription</keyword>
<dbReference type="Proteomes" id="UP000075321">
    <property type="component" value="Unassembled WGS sequence"/>
</dbReference>
<dbReference type="InterPro" id="IPR036915">
    <property type="entry name" value="Cyclin-like_sf"/>
</dbReference>
<dbReference type="Pfam" id="PF00382">
    <property type="entry name" value="TFIIB"/>
    <property type="match status" value="2"/>
</dbReference>
<evidence type="ECO:0000256" key="5">
    <source>
        <dbReference type="ARBA" id="ARBA00023015"/>
    </source>
</evidence>
<dbReference type="OrthoDB" id="7429at2157"/>
<dbReference type="GO" id="GO:0097550">
    <property type="term" value="C:transcription preinitiation complex"/>
    <property type="evidence" value="ECO:0007669"/>
    <property type="project" value="TreeGrafter"/>
</dbReference>
<dbReference type="GO" id="GO:0017025">
    <property type="term" value="F:TBP-class protein binding"/>
    <property type="evidence" value="ECO:0007669"/>
    <property type="project" value="InterPro"/>
</dbReference>
<dbReference type="PATRIC" id="fig|1008153.3.peg.1002"/>
<keyword evidence="10" id="KW-1185">Reference proteome</keyword>
<dbReference type="RefSeq" id="WP_066380209.1">
    <property type="nucleotide sequence ID" value="NZ_LTAZ01000003.1"/>
</dbReference>
<organism evidence="9 10">
    <name type="scientific">Halalkalicoccus paucihalophilus</name>
    <dbReference type="NCBI Taxonomy" id="1008153"/>
    <lineage>
        <taxon>Archaea</taxon>
        <taxon>Methanobacteriati</taxon>
        <taxon>Methanobacteriota</taxon>
        <taxon>Stenosarchaea group</taxon>
        <taxon>Halobacteria</taxon>
        <taxon>Halobacteriales</taxon>
        <taxon>Halococcaceae</taxon>
        <taxon>Halalkalicoccus</taxon>
    </lineage>
</organism>
<sequence length="294" mass="32307">MAANQPSDCPECNGSLSVHDTETVCTECGLIVAEDPIDPGPEWRSFEDEENDRRRTGAPLSRSRHDYGLSTEIGYGGLNRATGRKRRLYARMRKHSRWSQCETKAEANQRDVFMQIRRLTSALALPDSIRDQACDLFRSAQNEGIVTGRSLEGFTAAAVYAACRVHDVSRIRAEILEVSRASRSELDAAYDAINRELGLPVGPLDPGDYIPRFGSRLDLPKEVRNRGTELLESAVEDELIGGHNPAGVAAACLYTAAREREAEVTQKQAADVADVSPPTIRVTYQALCEAELTG</sequence>
<evidence type="ECO:0000256" key="7">
    <source>
        <dbReference type="SAM" id="MobiDB-lite"/>
    </source>
</evidence>
<keyword evidence="9" id="KW-0648">Protein biosynthesis</keyword>
<dbReference type="GO" id="GO:0008270">
    <property type="term" value="F:zinc ion binding"/>
    <property type="evidence" value="ECO:0007669"/>
    <property type="project" value="UniProtKB-KW"/>
</dbReference>
<dbReference type="GO" id="GO:0003743">
    <property type="term" value="F:translation initiation factor activity"/>
    <property type="evidence" value="ECO:0007669"/>
    <property type="project" value="UniProtKB-KW"/>
</dbReference>
<keyword evidence="4" id="KW-0862">Zinc</keyword>
<evidence type="ECO:0000259" key="8">
    <source>
        <dbReference type="SMART" id="SM00385"/>
    </source>
</evidence>
<evidence type="ECO:0000256" key="2">
    <source>
        <dbReference type="ARBA" id="ARBA00022737"/>
    </source>
</evidence>
<dbReference type="GO" id="GO:0070897">
    <property type="term" value="P:transcription preinitiation complex assembly"/>
    <property type="evidence" value="ECO:0007669"/>
    <property type="project" value="InterPro"/>
</dbReference>
<dbReference type="SUPFAM" id="SSF57783">
    <property type="entry name" value="Zinc beta-ribbon"/>
    <property type="match status" value="1"/>
</dbReference>
<evidence type="ECO:0000256" key="4">
    <source>
        <dbReference type="ARBA" id="ARBA00022833"/>
    </source>
</evidence>
<protein>
    <submittedName>
        <fullName evidence="9">Transcription initiation factor IIB</fullName>
    </submittedName>
</protein>
<dbReference type="SUPFAM" id="SSF47954">
    <property type="entry name" value="Cyclin-like"/>
    <property type="match status" value="2"/>
</dbReference>